<evidence type="ECO:0000313" key="2">
    <source>
        <dbReference type="EMBL" id="MBM7558086.1"/>
    </source>
</evidence>
<comment type="caution">
    <text evidence="2">The sequence shown here is derived from an EMBL/GenBank/DDBJ whole genome shotgun (WGS) entry which is preliminary data.</text>
</comment>
<evidence type="ECO:0000256" key="1">
    <source>
        <dbReference type="SAM" id="SignalP"/>
    </source>
</evidence>
<proteinExistence type="predicted"/>
<keyword evidence="3" id="KW-1185">Reference proteome</keyword>
<feature type="chain" id="PRO_5036865245" evidence="1">
    <location>
        <begin position="24"/>
        <end position="146"/>
    </location>
</feature>
<keyword evidence="1" id="KW-0732">Signal</keyword>
<sequence>MKKKHIMILVASMLLIATNIALAHRPLDTDGPATREEPIVVSNHKLSWAAYNRLTKPNDADYYLFQAQQGDKIYASLLVPEIDRLKGFNPDLALIGPGLDSDYAGLSPTEVAAKLNFRTDEGAIIKQYSKSTSAVFFEPFLLFLNS</sequence>
<dbReference type="Proteomes" id="UP000774000">
    <property type="component" value="Unassembled WGS sequence"/>
</dbReference>
<dbReference type="AlphaFoldDB" id="A0A938XXI3"/>
<reference evidence="2" key="1">
    <citation type="submission" date="2021-01" db="EMBL/GenBank/DDBJ databases">
        <title>Genomic Encyclopedia of Type Strains, Phase IV (KMG-IV): sequencing the most valuable type-strain genomes for metagenomic binning, comparative biology and taxonomic classification.</title>
        <authorList>
            <person name="Goeker M."/>
        </authorList>
    </citation>
    <scope>NUCLEOTIDE SEQUENCE</scope>
    <source>
        <strain evidence="2">DSM 23230</strain>
    </source>
</reference>
<name>A0A938XXI3_9FIRM</name>
<gene>
    <name evidence="2" type="ORF">JOC47_002956</name>
</gene>
<evidence type="ECO:0000313" key="3">
    <source>
        <dbReference type="Proteomes" id="UP000774000"/>
    </source>
</evidence>
<feature type="signal peptide" evidence="1">
    <location>
        <begin position="1"/>
        <end position="23"/>
    </location>
</feature>
<dbReference type="EMBL" id="JAFBDQ010000025">
    <property type="protein sequence ID" value="MBM7558086.1"/>
    <property type="molecule type" value="Genomic_DNA"/>
</dbReference>
<protein>
    <submittedName>
        <fullName evidence="2">Uncharacterized protein</fullName>
    </submittedName>
</protein>
<accession>A0A938XXI3</accession>
<dbReference type="RefSeq" id="WP_204703084.1">
    <property type="nucleotide sequence ID" value="NZ_JAFBDQ010000025.1"/>
</dbReference>
<organism evidence="2 3">
    <name type="scientific">Halanaerobacter jeridensis</name>
    <dbReference type="NCBI Taxonomy" id="706427"/>
    <lineage>
        <taxon>Bacteria</taxon>
        <taxon>Bacillati</taxon>
        <taxon>Bacillota</taxon>
        <taxon>Clostridia</taxon>
        <taxon>Halanaerobiales</taxon>
        <taxon>Halobacteroidaceae</taxon>
        <taxon>Halanaerobacter</taxon>
    </lineage>
</organism>